<feature type="domain" description="Ig-like" evidence="12">
    <location>
        <begin position="853"/>
        <end position="949"/>
    </location>
</feature>
<dbReference type="FunFam" id="2.60.40.10:FF:000104">
    <property type="entry name" value="Down syndrome cell adhesion molecule b"/>
    <property type="match status" value="1"/>
</dbReference>
<keyword evidence="8" id="KW-1015">Disulfide bond</keyword>
<evidence type="ECO:0000256" key="4">
    <source>
        <dbReference type="ARBA" id="ARBA00022737"/>
    </source>
</evidence>
<evidence type="ECO:0000256" key="11">
    <source>
        <dbReference type="SAM" id="Phobius"/>
    </source>
</evidence>
<dbReference type="Gene3D" id="2.60.40.10">
    <property type="entry name" value="Immunoglobulins"/>
    <property type="match status" value="11"/>
</dbReference>
<feature type="region of interest" description="Disordered" evidence="10">
    <location>
        <begin position="1471"/>
        <end position="1509"/>
    </location>
</feature>
<dbReference type="GO" id="GO:0030154">
    <property type="term" value="P:cell differentiation"/>
    <property type="evidence" value="ECO:0007669"/>
    <property type="project" value="UniProtKB-ARBA"/>
</dbReference>
<dbReference type="VEuPathDB" id="VectorBase:LOC119169593"/>
<dbReference type="SUPFAM" id="SSF48726">
    <property type="entry name" value="Immunoglobulin"/>
    <property type="match status" value="7"/>
</dbReference>
<dbReference type="Pfam" id="PF13927">
    <property type="entry name" value="Ig_3"/>
    <property type="match status" value="5"/>
</dbReference>
<evidence type="ECO:0000256" key="7">
    <source>
        <dbReference type="ARBA" id="ARBA00023136"/>
    </source>
</evidence>
<feature type="domain" description="Fibronectin type-III" evidence="13">
    <location>
        <begin position="1202"/>
        <end position="1306"/>
    </location>
</feature>
<dbReference type="InterPro" id="IPR007110">
    <property type="entry name" value="Ig-like_dom"/>
</dbReference>
<dbReference type="InterPro" id="IPR003598">
    <property type="entry name" value="Ig_sub2"/>
</dbReference>
<keyword evidence="4" id="KW-0677">Repeat</keyword>
<feature type="domain" description="Ig-like" evidence="12">
    <location>
        <begin position="653"/>
        <end position="746"/>
    </location>
</feature>
<evidence type="ECO:0008006" key="16">
    <source>
        <dbReference type="Google" id="ProtNLM"/>
    </source>
</evidence>
<feature type="region of interest" description="Disordered" evidence="10">
    <location>
        <begin position="134"/>
        <end position="161"/>
    </location>
</feature>
<keyword evidence="6 11" id="KW-1133">Transmembrane helix</keyword>
<keyword evidence="5" id="KW-0130">Cell adhesion</keyword>
<reference evidence="14" key="1">
    <citation type="journal article" date="2020" name="Cell">
        <title>Large-Scale Comparative Analyses of Tick Genomes Elucidate Their Genetic Diversity and Vector Capacities.</title>
        <authorList>
            <consortium name="Tick Genome and Microbiome Consortium (TIGMIC)"/>
            <person name="Jia N."/>
            <person name="Wang J."/>
            <person name="Shi W."/>
            <person name="Du L."/>
            <person name="Sun Y."/>
            <person name="Zhan W."/>
            <person name="Jiang J.F."/>
            <person name="Wang Q."/>
            <person name="Zhang B."/>
            <person name="Ji P."/>
            <person name="Bell-Sakyi L."/>
            <person name="Cui X.M."/>
            <person name="Yuan T.T."/>
            <person name="Jiang B.G."/>
            <person name="Yang W.F."/>
            <person name="Lam T.T."/>
            <person name="Chang Q.C."/>
            <person name="Ding S.J."/>
            <person name="Wang X.J."/>
            <person name="Zhu J.G."/>
            <person name="Ruan X.D."/>
            <person name="Zhao L."/>
            <person name="Wei J.T."/>
            <person name="Ye R.Z."/>
            <person name="Que T.C."/>
            <person name="Du C.H."/>
            <person name="Zhou Y.H."/>
            <person name="Cheng J.X."/>
            <person name="Dai P.F."/>
            <person name="Guo W.B."/>
            <person name="Han X.H."/>
            <person name="Huang E.J."/>
            <person name="Li L.F."/>
            <person name="Wei W."/>
            <person name="Gao Y.C."/>
            <person name="Liu J.Z."/>
            <person name="Shao H.Z."/>
            <person name="Wang X."/>
            <person name="Wang C.C."/>
            <person name="Yang T.C."/>
            <person name="Huo Q.B."/>
            <person name="Li W."/>
            <person name="Chen H.Y."/>
            <person name="Chen S.E."/>
            <person name="Zhou L.G."/>
            <person name="Ni X.B."/>
            <person name="Tian J.H."/>
            <person name="Sheng Y."/>
            <person name="Liu T."/>
            <person name="Pan Y.S."/>
            <person name="Xia L.Y."/>
            <person name="Li J."/>
            <person name="Zhao F."/>
            <person name="Cao W.C."/>
        </authorList>
    </citation>
    <scope>NUCLEOTIDE SEQUENCE</scope>
    <source>
        <strain evidence="14">Rmic-2018</strain>
    </source>
</reference>
<feature type="domain" description="Ig-like" evidence="12">
    <location>
        <begin position="357"/>
        <end position="444"/>
    </location>
</feature>
<dbReference type="GO" id="GO:0098609">
    <property type="term" value="P:cell-cell adhesion"/>
    <property type="evidence" value="ECO:0007669"/>
    <property type="project" value="TreeGrafter"/>
</dbReference>
<dbReference type="FunFam" id="2.60.40.10:FF:000719">
    <property type="entry name" value="nephrin isoform X1"/>
    <property type="match status" value="1"/>
</dbReference>
<dbReference type="GO" id="GO:0009653">
    <property type="term" value="P:anatomical structure morphogenesis"/>
    <property type="evidence" value="ECO:0007669"/>
    <property type="project" value="UniProtKB-ARBA"/>
</dbReference>
<dbReference type="PANTHER" id="PTHR44170">
    <property type="entry name" value="PROTEIN SIDEKICK"/>
    <property type="match status" value="1"/>
</dbReference>
<dbReference type="FunFam" id="2.60.40.10:FF:000017">
    <property type="entry name" value="Down syndrome cell adhesion molecule b"/>
    <property type="match status" value="1"/>
</dbReference>
<keyword evidence="3" id="KW-0732">Signal</keyword>
<evidence type="ECO:0000256" key="10">
    <source>
        <dbReference type="SAM" id="MobiDB-lite"/>
    </source>
</evidence>
<dbReference type="Pfam" id="PF07679">
    <property type="entry name" value="I-set"/>
    <property type="match status" value="2"/>
</dbReference>
<dbReference type="SMART" id="SM00060">
    <property type="entry name" value="FN3"/>
    <property type="match status" value="3"/>
</dbReference>
<dbReference type="PROSITE" id="PS50853">
    <property type="entry name" value="FN3"/>
    <property type="match status" value="3"/>
</dbReference>
<evidence type="ECO:0000256" key="6">
    <source>
        <dbReference type="ARBA" id="ARBA00022989"/>
    </source>
</evidence>
<feature type="transmembrane region" description="Helical" evidence="11">
    <location>
        <begin position="1326"/>
        <end position="1348"/>
    </location>
</feature>
<evidence type="ECO:0000256" key="5">
    <source>
        <dbReference type="ARBA" id="ARBA00022889"/>
    </source>
</evidence>
<dbReference type="PROSITE" id="PS50835">
    <property type="entry name" value="IG_LIKE"/>
    <property type="match status" value="7"/>
</dbReference>
<keyword evidence="15" id="KW-1185">Reference proteome</keyword>
<dbReference type="InterPro" id="IPR013783">
    <property type="entry name" value="Ig-like_fold"/>
</dbReference>
<dbReference type="CDD" id="cd00063">
    <property type="entry name" value="FN3"/>
    <property type="match status" value="3"/>
</dbReference>
<evidence type="ECO:0000256" key="8">
    <source>
        <dbReference type="ARBA" id="ARBA00023157"/>
    </source>
</evidence>
<dbReference type="InterPro" id="IPR056754">
    <property type="entry name" value="DSCAM/DSCAML_C"/>
</dbReference>
<evidence type="ECO:0000313" key="15">
    <source>
        <dbReference type="Proteomes" id="UP000821866"/>
    </source>
</evidence>
<accession>A0A9J6DV35</accession>
<feature type="domain" description="Fibronectin type-III" evidence="13">
    <location>
        <begin position="1102"/>
        <end position="1198"/>
    </location>
</feature>
<feature type="domain" description="Fibronectin type-III" evidence="13">
    <location>
        <begin position="954"/>
        <end position="1047"/>
    </location>
</feature>
<feature type="region of interest" description="Disordered" evidence="10">
    <location>
        <begin position="1034"/>
        <end position="1056"/>
    </location>
</feature>
<feature type="domain" description="Ig-like" evidence="12">
    <location>
        <begin position="252"/>
        <end position="354"/>
    </location>
</feature>
<feature type="domain" description="Ig-like" evidence="12">
    <location>
        <begin position="753"/>
        <end position="848"/>
    </location>
</feature>
<dbReference type="InterPro" id="IPR013098">
    <property type="entry name" value="Ig_I-set"/>
</dbReference>
<name>A0A9J6DV35_RHIMP</name>
<evidence type="ECO:0000313" key="14">
    <source>
        <dbReference type="EMBL" id="KAH8025854.1"/>
    </source>
</evidence>
<evidence type="ECO:0000259" key="13">
    <source>
        <dbReference type="PROSITE" id="PS50853"/>
    </source>
</evidence>
<protein>
    <recommendedName>
        <fullName evidence="16">Down syndrome cell adhesion molecule-like protein Dscam2</fullName>
    </recommendedName>
</protein>
<dbReference type="SUPFAM" id="SSF49265">
    <property type="entry name" value="Fibronectin type III"/>
    <property type="match status" value="2"/>
</dbReference>
<dbReference type="Proteomes" id="UP000821866">
    <property type="component" value="Unassembled WGS sequence"/>
</dbReference>
<dbReference type="InterPro" id="IPR003599">
    <property type="entry name" value="Ig_sub"/>
</dbReference>
<comment type="subcellular location">
    <subcellularLocation>
        <location evidence="1">Membrane</location>
        <topology evidence="1">Single-pass type I membrane protein</topology>
    </subcellularLocation>
</comment>
<feature type="domain" description="Ig-like" evidence="12">
    <location>
        <begin position="456"/>
        <end position="557"/>
    </location>
</feature>
<dbReference type="EMBL" id="JABSTU010000007">
    <property type="protein sequence ID" value="KAH8025854.1"/>
    <property type="molecule type" value="Genomic_DNA"/>
</dbReference>
<dbReference type="SMART" id="SM00408">
    <property type="entry name" value="IGc2"/>
    <property type="match status" value="7"/>
</dbReference>
<feature type="domain" description="Ig-like" evidence="12">
    <location>
        <begin position="577"/>
        <end position="646"/>
    </location>
</feature>
<dbReference type="Pfam" id="PF00041">
    <property type="entry name" value="fn3"/>
    <property type="match status" value="2"/>
</dbReference>
<dbReference type="SMART" id="SM00409">
    <property type="entry name" value="IG"/>
    <property type="match status" value="7"/>
</dbReference>
<evidence type="ECO:0000256" key="3">
    <source>
        <dbReference type="ARBA" id="ARBA00022729"/>
    </source>
</evidence>
<keyword evidence="2 11" id="KW-0812">Transmembrane</keyword>
<feature type="compositionally biased region" description="Acidic residues" evidence="10">
    <location>
        <begin position="1497"/>
        <end position="1507"/>
    </location>
</feature>
<dbReference type="GO" id="GO:0016020">
    <property type="term" value="C:membrane"/>
    <property type="evidence" value="ECO:0007669"/>
    <property type="project" value="UniProtKB-SubCell"/>
</dbReference>
<dbReference type="InterPro" id="IPR003961">
    <property type="entry name" value="FN3_dom"/>
</dbReference>
<reference evidence="14" key="2">
    <citation type="submission" date="2021-09" db="EMBL/GenBank/DDBJ databases">
        <authorList>
            <person name="Jia N."/>
            <person name="Wang J."/>
            <person name="Shi W."/>
            <person name="Du L."/>
            <person name="Sun Y."/>
            <person name="Zhan W."/>
            <person name="Jiang J."/>
            <person name="Wang Q."/>
            <person name="Zhang B."/>
            <person name="Ji P."/>
            <person name="Sakyi L.B."/>
            <person name="Cui X."/>
            <person name="Yuan T."/>
            <person name="Jiang B."/>
            <person name="Yang W."/>
            <person name="Lam T.T.-Y."/>
            <person name="Chang Q."/>
            <person name="Ding S."/>
            <person name="Wang X."/>
            <person name="Zhu J."/>
            <person name="Ruan X."/>
            <person name="Zhao L."/>
            <person name="Wei J."/>
            <person name="Que T."/>
            <person name="Du C."/>
            <person name="Cheng J."/>
            <person name="Dai P."/>
            <person name="Han X."/>
            <person name="Huang E."/>
            <person name="Gao Y."/>
            <person name="Liu J."/>
            <person name="Shao H."/>
            <person name="Ye R."/>
            <person name="Li L."/>
            <person name="Wei W."/>
            <person name="Wang X."/>
            <person name="Wang C."/>
            <person name="Huo Q."/>
            <person name="Li W."/>
            <person name="Guo W."/>
            <person name="Chen H."/>
            <person name="Chen S."/>
            <person name="Zhou L."/>
            <person name="Zhou L."/>
            <person name="Ni X."/>
            <person name="Tian J."/>
            <person name="Zhou Y."/>
            <person name="Sheng Y."/>
            <person name="Liu T."/>
            <person name="Pan Y."/>
            <person name="Xia L."/>
            <person name="Li J."/>
            <person name="Zhao F."/>
            <person name="Cao W."/>
        </authorList>
    </citation>
    <scope>NUCLEOTIDE SEQUENCE</scope>
    <source>
        <strain evidence="14">Rmic-2018</strain>
        <tissue evidence="14">Larvae</tissue>
    </source>
</reference>
<keyword evidence="9" id="KW-0393">Immunoglobulin domain</keyword>
<sequence>MPQSEQIRHVIKSINTIAFNALASQNLTTTQDGITICQRLEELQSLRLCHDASNIRLSAALDICALVRDIVREEFHGRCSSCAQPSTLASAPTNLQDIIRQEIASASHSPCSAESRPRQVPTYAEVAALSAPTTIPAASPGGHVPVARQQDEQRGYAPEERGRFSPLRNYQHTPYRSSFQRSPFPSSSSGLPVNSHEYVVTTDGQLYIREARDAEELLRYRCHTENTLTRRKKTSSNFVRLLLREPVTMQTPSIVYRSSRVQSDPGQPVDLLCVAEGFPVPGYSEKLEQSCHLYSSWYKRNGQRMVPLEPSMDVRQVAGVLHFREAEADDAGTYVCLASNSVGEAQVDLELVITPKPWVTVTPAHVRAEVGHAAAFRCNASGLDWGVLDETSLEWRHNGRRLMPSTQQGAGMGRSRVLHLPSIRRQDQGMYQCFVRLSPKRTVQAAAELIVGDQAPKLKSAFEETTVRPGKPVSLRCVASGDPPPRITWLLDGVWPIDTRHGRVRVRTIGAEAGAGLSGAEVSSTLSISSAEVQDGGSYSCEASNYAGAASHSARVNVYGSIYVRALGNLSALAAATFSVQCPFGGYPFGHVYWEKDGRRLPLNQRQTVFPNGTLQIQGTDREHDQGQYTCTVHGPDSQIIHRTISLHVRSGPQITPFTFQANLHEGVRAGLTCLVHAGDPPIHLEWLRDGKPLAPGAHPDVSIMTDEGGFVSTLTLKRLSSRQNGNYTCRATNQYASAEHSAELLVKGELPPTWTMEPNDTTAVSGRSVYVDCQASGVPQPHIRWKSASEPDSPASQFRTIISNSHIHILVNGTLSIRSVEPGDAGLYLCEASNGVGSGISRVLQLTVRSAPRFASKFTTVSVRRGEGAEVTCPAQGDSPIRFHWLKNNLPLNVLKDHRYSRVEDRSGDVTTSKITVQHAERSDNGVFTCQAANEFGEDSTSVQLTVQDVPDPPSDVDVREVGSRTARVTWSVPFTGNSPITQYVLTGRLQTNPRHTKADDQVEGFYVGYRELSSLDAFTFKTFDASPTLLSAPTSRDHASGLSEIGPAGAAAESQPHRLSYELTGLRRSTEYAVTVQAFNAKGAGPQSEVVRVRTLDFDPPSAPHLRIGGTTARSISVNWENEHLQEAPITGFSLYYKVEGSAGSEWHEVSVPHDRRAFTLTDLRCGTEYLVYIRAANRAGKGPQGETLSVRTNGGRPLEPDPSRLFEINSTFVVLHLDAWESGGCPVSYFVVQYRPEARAASPSTTSTEWTLHSNNVVPQQQLVQLADLAPGSWYTLLMSAHNDAGSTEVELSFATLTLTGELPSRSYELLDPQVAFYRHLTVTVPIVSAIVVLIIVVGVVCVVLRRRNYDPRQRIGDGMVVAECCDASKGDLMLAVSHESQAREPVYYPAPYATHNRSGTAAGPGSGQCNNVAGARECSAMDDPKSRTYDVPYPVKRLEMWEPSQEELLTCMEVYEKAGQEAIYRSSPFHISKPKGRRTRWRDDGDRSSGSENDAEDLLDEERGETIPQTLIVPLEKFSSWDLDATTDDPIRSWKKYPSAYEATSVRCAGEYTSIT</sequence>
<dbReference type="Pfam" id="PF25059">
    <property type="entry name" value="FN3_DSCAM-DSCAML_C"/>
    <property type="match status" value="1"/>
</dbReference>
<dbReference type="InterPro" id="IPR036116">
    <property type="entry name" value="FN3_sf"/>
</dbReference>
<evidence type="ECO:0000256" key="9">
    <source>
        <dbReference type="ARBA" id="ARBA00023319"/>
    </source>
</evidence>
<gene>
    <name evidence="14" type="ORF">HPB51_012886</name>
</gene>
<organism evidence="14 15">
    <name type="scientific">Rhipicephalus microplus</name>
    <name type="common">Cattle tick</name>
    <name type="synonym">Boophilus microplus</name>
    <dbReference type="NCBI Taxonomy" id="6941"/>
    <lineage>
        <taxon>Eukaryota</taxon>
        <taxon>Metazoa</taxon>
        <taxon>Ecdysozoa</taxon>
        <taxon>Arthropoda</taxon>
        <taxon>Chelicerata</taxon>
        <taxon>Arachnida</taxon>
        <taxon>Acari</taxon>
        <taxon>Parasitiformes</taxon>
        <taxon>Ixodida</taxon>
        <taxon>Ixodoidea</taxon>
        <taxon>Ixodidae</taxon>
        <taxon>Rhipicephalinae</taxon>
        <taxon>Rhipicephalus</taxon>
        <taxon>Boophilus</taxon>
    </lineage>
</organism>
<evidence type="ECO:0000256" key="2">
    <source>
        <dbReference type="ARBA" id="ARBA00022692"/>
    </source>
</evidence>
<dbReference type="InterPro" id="IPR036179">
    <property type="entry name" value="Ig-like_dom_sf"/>
</dbReference>
<dbReference type="FunFam" id="2.60.40.10:FF:000333">
    <property type="entry name" value="Down syndrome cell adhesion molecule"/>
    <property type="match status" value="1"/>
</dbReference>
<feature type="compositionally biased region" description="Basic and acidic residues" evidence="10">
    <location>
        <begin position="149"/>
        <end position="161"/>
    </location>
</feature>
<dbReference type="PANTHER" id="PTHR44170:SF6">
    <property type="entry name" value="CONTACTIN"/>
    <property type="match status" value="1"/>
</dbReference>
<comment type="caution">
    <text evidence="14">The sequence shown here is derived from an EMBL/GenBank/DDBJ whole genome shotgun (WGS) entry which is preliminary data.</text>
</comment>
<keyword evidence="7 11" id="KW-0472">Membrane</keyword>
<evidence type="ECO:0000256" key="1">
    <source>
        <dbReference type="ARBA" id="ARBA00004479"/>
    </source>
</evidence>
<proteinExistence type="predicted"/>
<evidence type="ECO:0000259" key="12">
    <source>
        <dbReference type="PROSITE" id="PS50835"/>
    </source>
</evidence>